<keyword evidence="3" id="KW-0677">Repeat</keyword>
<organism evidence="8 9">
    <name type="scientific">Lasiosphaeria ovina</name>
    <dbReference type="NCBI Taxonomy" id="92902"/>
    <lineage>
        <taxon>Eukaryota</taxon>
        <taxon>Fungi</taxon>
        <taxon>Dikarya</taxon>
        <taxon>Ascomycota</taxon>
        <taxon>Pezizomycotina</taxon>
        <taxon>Sordariomycetes</taxon>
        <taxon>Sordariomycetidae</taxon>
        <taxon>Sordariales</taxon>
        <taxon>Lasiosphaeriaceae</taxon>
        <taxon>Lasiosphaeria</taxon>
    </lineage>
</organism>
<dbReference type="Proteomes" id="UP001287356">
    <property type="component" value="Unassembled WGS sequence"/>
</dbReference>
<keyword evidence="4" id="KW-0833">Ubl conjugation pathway</keyword>
<accession>A0AAE0KMW2</accession>
<keyword evidence="2" id="KW-0808">Transferase</keyword>
<dbReference type="PROSITE" id="PS51698">
    <property type="entry name" value="U_BOX"/>
    <property type="match status" value="1"/>
</dbReference>
<evidence type="ECO:0000313" key="7">
    <source>
        <dbReference type="EMBL" id="KAK3358257.1"/>
    </source>
</evidence>
<dbReference type="GO" id="GO:0005737">
    <property type="term" value="C:cytoplasm"/>
    <property type="evidence" value="ECO:0007669"/>
    <property type="project" value="TreeGrafter"/>
</dbReference>
<dbReference type="InterPro" id="IPR011990">
    <property type="entry name" value="TPR-like_helical_dom_sf"/>
</dbReference>
<evidence type="ECO:0000256" key="4">
    <source>
        <dbReference type="ARBA" id="ARBA00022786"/>
    </source>
</evidence>
<dbReference type="GO" id="GO:0003755">
    <property type="term" value="F:peptidyl-prolyl cis-trans isomerase activity"/>
    <property type="evidence" value="ECO:0007669"/>
    <property type="project" value="UniProtKB-KW"/>
</dbReference>
<evidence type="ECO:0000256" key="5">
    <source>
        <dbReference type="ARBA" id="ARBA00023110"/>
    </source>
</evidence>
<dbReference type="GO" id="GO:0051087">
    <property type="term" value="F:protein-folding chaperone binding"/>
    <property type="evidence" value="ECO:0007669"/>
    <property type="project" value="TreeGrafter"/>
</dbReference>
<dbReference type="GO" id="GO:0045862">
    <property type="term" value="P:positive regulation of proteolysis"/>
    <property type="evidence" value="ECO:0007669"/>
    <property type="project" value="TreeGrafter"/>
</dbReference>
<dbReference type="GO" id="GO:0061630">
    <property type="term" value="F:ubiquitin protein ligase activity"/>
    <property type="evidence" value="ECO:0007669"/>
    <property type="project" value="UniProtKB-EC"/>
</dbReference>
<evidence type="ECO:0000313" key="9">
    <source>
        <dbReference type="Proteomes" id="UP001287356"/>
    </source>
</evidence>
<comment type="caution">
    <text evidence="8">The sequence shown here is derived from an EMBL/GenBank/DDBJ whole genome shotgun (WGS) entry which is preliminary data.</text>
</comment>
<dbReference type="InterPro" id="IPR003613">
    <property type="entry name" value="Ubox_domain"/>
</dbReference>
<comment type="catalytic activity">
    <reaction evidence="1">
        <text>S-ubiquitinyl-[E2 ubiquitin-conjugating enzyme]-L-cysteine + [acceptor protein]-L-lysine = [E2 ubiquitin-conjugating enzyme]-L-cysteine + N(6)-ubiquitinyl-[acceptor protein]-L-lysine.</text>
        <dbReference type="EC" id="2.3.2.27"/>
    </reaction>
</comment>
<name>A0AAE0KMW2_9PEZI</name>
<dbReference type="SMART" id="SM00504">
    <property type="entry name" value="Ubox"/>
    <property type="match status" value="1"/>
</dbReference>
<dbReference type="Pfam" id="PF04564">
    <property type="entry name" value="U-box"/>
    <property type="match status" value="1"/>
</dbReference>
<dbReference type="InterPro" id="IPR013083">
    <property type="entry name" value="Znf_RING/FYVE/PHD"/>
</dbReference>
<gene>
    <name evidence="8" type="ORF">B0T24DRAFT_522907</name>
    <name evidence="7" type="ORF">B0T24DRAFT_540744</name>
</gene>
<dbReference type="AlphaFoldDB" id="A0AAE0KMW2"/>
<keyword evidence="5" id="KW-0697">Rotamase</keyword>
<dbReference type="GO" id="GO:0071218">
    <property type="term" value="P:cellular response to misfolded protein"/>
    <property type="evidence" value="ECO:0007669"/>
    <property type="project" value="TreeGrafter"/>
</dbReference>
<keyword evidence="9" id="KW-1185">Reference proteome</keyword>
<dbReference type="GO" id="GO:0043161">
    <property type="term" value="P:proteasome-mediated ubiquitin-dependent protein catabolic process"/>
    <property type="evidence" value="ECO:0007669"/>
    <property type="project" value="TreeGrafter"/>
</dbReference>
<keyword evidence="5" id="KW-0413">Isomerase</keyword>
<evidence type="ECO:0000313" key="8">
    <source>
        <dbReference type="EMBL" id="KAK3378815.1"/>
    </source>
</evidence>
<sequence length="273" mass="32047">MVDPARARHLKEDGNRAFGARDYVKAEALYSKALIADPSEPALYTNRAMTRLRMHLWDGVVADCTACLDLAPDRMKAYYYLSLAYIPLEDYDEALRMALVAHNLCVQTDDRSLTAVTSQVLQCKRERWEAIERRRKRETSALENETLDFFEQDREDVLKMVIDDAHKRDIIREYDEKLHAIQDIFERARNSDQKARSVPDWLIDEISFCVMHDPVMTKSGKSYERAHILEHLRRSQTDPQSREPLYPHELRPNLQLREACRQFLEENAWAVDY</sequence>
<evidence type="ECO:0000256" key="3">
    <source>
        <dbReference type="ARBA" id="ARBA00022737"/>
    </source>
</evidence>
<dbReference type="GO" id="GO:0006515">
    <property type="term" value="P:protein quality control for misfolded or incompletely synthesized proteins"/>
    <property type="evidence" value="ECO:0007669"/>
    <property type="project" value="TreeGrafter"/>
</dbReference>
<reference evidence="8" key="2">
    <citation type="submission" date="2023-06" db="EMBL/GenBank/DDBJ databases">
        <authorList>
            <consortium name="Lawrence Berkeley National Laboratory"/>
            <person name="Haridas S."/>
            <person name="Hensen N."/>
            <person name="Bonometti L."/>
            <person name="Westerberg I."/>
            <person name="Brannstrom I.O."/>
            <person name="Guillou S."/>
            <person name="Cros-Aarteil S."/>
            <person name="Calhoun S."/>
            <person name="Kuo A."/>
            <person name="Mondo S."/>
            <person name="Pangilinan J."/>
            <person name="Riley R."/>
            <person name="Labutti K."/>
            <person name="Andreopoulos B."/>
            <person name="Lipzen A."/>
            <person name="Chen C."/>
            <person name="Yanf M."/>
            <person name="Daum C."/>
            <person name="Ng V."/>
            <person name="Clum A."/>
            <person name="Steindorff A."/>
            <person name="Ohm R."/>
            <person name="Martin F."/>
            <person name="Silar P."/>
            <person name="Natvig D."/>
            <person name="Lalanne C."/>
            <person name="Gautier V."/>
            <person name="Ament-Velasquez S.L."/>
            <person name="Kruys A."/>
            <person name="Hutchinson M.I."/>
            <person name="Powell A.J."/>
            <person name="Barry K."/>
            <person name="Miller A.N."/>
            <person name="Grigoriev I.V."/>
            <person name="Debuchy R."/>
            <person name="Gladieux P."/>
            <person name="Thoren M.H."/>
            <person name="Johannesson H."/>
        </authorList>
    </citation>
    <scope>NUCLEOTIDE SEQUENCE</scope>
    <source>
        <strain evidence="8">CBS 958.72</strain>
    </source>
</reference>
<dbReference type="EMBL" id="JAULSN010000002">
    <property type="protein sequence ID" value="KAK3378815.1"/>
    <property type="molecule type" value="Genomic_DNA"/>
</dbReference>
<evidence type="ECO:0000259" key="6">
    <source>
        <dbReference type="PROSITE" id="PS51698"/>
    </source>
</evidence>
<dbReference type="PANTHER" id="PTHR46803:SF2">
    <property type="entry name" value="E3 UBIQUITIN-PROTEIN LIGASE CHIP"/>
    <property type="match status" value="1"/>
</dbReference>
<dbReference type="Gene3D" id="1.25.40.10">
    <property type="entry name" value="Tetratricopeptide repeat domain"/>
    <property type="match status" value="1"/>
</dbReference>
<reference evidence="8" key="1">
    <citation type="journal article" date="2023" name="Mol. Phylogenet. Evol.">
        <title>Genome-scale phylogeny and comparative genomics of the fungal order Sordariales.</title>
        <authorList>
            <person name="Hensen N."/>
            <person name="Bonometti L."/>
            <person name="Westerberg I."/>
            <person name="Brannstrom I.O."/>
            <person name="Guillou S."/>
            <person name="Cros-Aarteil S."/>
            <person name="Calhoun S."/>
            <person name="Haridas S."/>
            <person name="Kuo A."/>
            <person name="Mondo S."/>
            <person name="Pangilinan J."/>
            <person name="Riley R."/>
            <person name="LaButti K."/>
            <person name="Andreopoulos B."/>
            <person name="Lipzen A."/>
            <person name="Chen C."/>
            <person name="Yan M."/>
            <person name="Daum C."/>
            <person name="Ng V."/>
            <person name="Clum A."/>
            <person name="Steindorff A."/>
            <person name="Ohm R.A."/>
            <person name="Martin F."/>
            <person name="Silar P."/>
            <person name="Natvig D.O."/>
            <person name="Lalanne C."/>
            <person name="Gautier V."/>
            <person name="Ament-Velasquez S.L."/>
            <person name="Kruys A."/>
            <person name="Hutchinson M.I."/>
            <person name="Powell A.J."/>
            <person name="Barry K."/>
            <person name="Miller A.N."/>
            <person name="Grigoriev I.V."/>
            <person name="Debuchy R."/>
            <person name="Gladieux P."/>
            <person name="Hiltunen Thoren M."/>
            <person name="Johannesson H."/>
        </authorList>
    </citation>
    <scope>NUCLEOTIDE SEQUENCE</scope>
    <source>
        <strain evidence="8">CBS 958.72</strain>
    </source>
</reference>
<feature type="domain" description="U-box" evidence="6">
    <location>
        <begin position="197"/>
        <end position="270"/>
    </location>
</feature>
<dbReference type="PANTHER" id="PTHR46803">
    <property type="entry name" value="E3 UBIQUITIN-PROTEIN LIGASE CHIP"/>
    <property type="match status" value="1"/>
</dbReference>
<evidence type="ECO:0000256" key="2">
    <source>
        <dbReference type="ARBA" id="ARBA00022679"/>
    </source>
</evidence>
<dbReference type="GO" id="GO:0000209">
    <property type="term" value="P:protein polyubiquitination"/>
    <property type="evidence" value="ECO:0007669"/>
    <property type="project" value="TreeGrafter"/>
</dbReference>
<proteinExistence type="predicted"/>
<evidence type="ECO:0000256" key="1">
    <source>
        <dbReference type="ARBA" id="ARBA00000900"/>
    </source>
</evidence>
<dbReference type="SUPFAM" id="SSF48452">
    <property type="entry name" value="TPR-like"/>
    <property type="match status" value="1"/>
</dbReference>
<protein>
    <submittedName>
        <fullName evidence="8">U-box domain-containing protein</fullName>
    </submittedName>
</protein>
<dbReference type="SUPFAM" id="SSF57850">
    <property type="entry name" value="RING/U-box"/>
    <property type="match status" value="1"/>
</dbReference>
<dbReference type="Gene3D" id="3.30.40.10">
    <property type="entry name" value="Zinc/RING finger domain, C3HC4 (zinc finger)"/>
    <property type="match status" value="1"/>
</dbReference>
<dbReference type="EMBL" id="JAULSN010000028">
    <property type="protein sequence ID" value="KAK3358257.1"/>
    <property type="molecule type" value="Genomic_DNA"/>
</dbReference>